<dbReference type="InterPro" id="IPR014284">
    <property type="entry name" value="RNA_pol_sigma-70_dom"/>
</dbReference>
<dbReference type="RefSeq" id="WP_200504899.1">
    <property type="nucleotide sequence ID" value="NZ_JAEHFX010000002.1"/>
</dbReference>
<dbReference type="PANTHER" id="PTHR43133:SF25">
    <property type="entry name" value="RNA POLYMERASE SIGMA FACTOR RFAY-RELATED"/>
    <property type="match status" value="1"/>
</dbReference>
<evidence type="ECO:0000259" key="6">
    <source>
        <dbReference type="Pfam" id="PF08281"/>
    </source>
</evidence>
<dbReference type="EMBL" id="JAEHFX010000002">
    <property type="protein sequence ID" value="MBK0402185.1"/>
    <property type="molecule type" value="Genomic_DNA"/>
</dbReference>
<evidence type="ECO:0000313" key="7">
    <source>
        <dbReference type="EMBL" id="MBK0402185.1"/>
    </source>
</evidence>
<dbReference type="InterPro" id="IPR013249">
    <property type="entry name" value="RNA_pol_sigma70_r4_t2"/>
</dbReference>
<proteinExistence type="inferred from homology"/>
<dbReference type="Pfam" id="PF08281">
    <property type="entry name" value="Sigma70_r4_2"/>
    <property type="match status" value="1"/>
</dbReference>
<feature type="domain" description="RNA polymerase sigma-70 region 2" evidence="5">
    <location>
        <begin position="20"/>
        <end position="73"/>
    </location>
</feature>
<keyword evidence="3" id="KW-0731">Sigma factor</keyword>
<evidence type="ECO:0000256" key="4">
    <source>
        <dbReference type="ARBA" id="ARBA00023163"/>
    </source>
</evidence>
<dbReference type="NCBIfam" id="TIGR02937">
    <property type="entry name" value="sigma70-ECF"/>
    <property type="match status" value="1"/>
</dbReference>
<protein>
    <submittedName>
        <fullName evidence="7">RNA polymerase sigma factor</fullName>
    </submittedName>
</protein>
<organism evidence="7 8">
    <name type="scientific">Adhaeribacter terrigena</name>
    <dbReference type="NCBI Taxonomy" id="2793070"/>
    <lineage>
        <taxon>Bacteria</taxon>
        <taxon>Pseudomonadati</taxon>
        <taxon>Bacteroidota</taxon>
        <taxon>Cytophagia</taxon>
        <taxon>Cytophagales</taxon>
        <taxon>Hymenobacteraceae</taxon>
        <taxon>Adhaeribacter</taxon>
    </lineage>
</organism>
<keyword evidence="2" id="KW-0805">Transcription regulation</keyword>
<reference evidence="7 8" key="1">
    <citation type="submission" date="2020-12" db="EMBL/GenBank/DDBJ databases">
        <title>Bacterial novel species Adhaeribacter sp. BT258 isolated from soil.</title>
        <authorList>
            <person name="Jung H.-Y."/>
        </authorList>
    </citation>
    <scope>NUCLEOTIDE SEQUENCE [LARGE SCALE GENOMIC DNA]</scope>
    <source>
        <strain evidence="7 8">BT258</strain>
    </source>
</reference>
<dbReference type="InterPro" id="IPR036388">
    <property type="entry name" value="WH-like_DNA-bd_sf"/>
</dbReference>
<dbReference type="SUPFAM" id="SSF88946">
    <property type="entry name" value="Sigma2 domain of RNA polymerase sigma factors"/>
    <property type="match status" value="1"/>
</dbReference>
<evidence type="ECO:0000256" key="3">
    <source>
        <dbReference type="ARBA" id="ARBA00023082"/>
    </source>
</evidence>
<dbReference type="SUPFAM" id="SSF88659">
    <property type="entry name" value="Sigma3 and sigma4 domains of RNA polymerase sigma factors"/>
    <property type="match status" value="1"/>
</dbReference>
<keyword evidence="4" id="KW-0804">Transcription</keyword>
<dbReference type="InterPro" id="IPR013325">
    <property type="entry name" value="RNA_pol_sigma_r2"/>
</dbReference>
<sequence>MTAVEFTNQVQEISVTLRPAAMTLTRDADDARDLVQETLLKALLNRDKFKAGTNMKAWLYTIMRNTFINNYNKITKRSTKIDSTDYFQYYTTDDSFITYNQATATFMMADINRAIAGLNEDFRKPFVMYYIGYKYLEIADQLQIPIGTVKNRIHIARKELKKYLKIYSTN</sequence>
<evidence type="ECO:0000259" key="5">
    <source>
        <dbReference type="Pfam" id="PF04542"/>
    </source>
</evidence>
<dbReference type="PANTHER" id="PTHR43133">
    <property type="entry name" value="RNA POLYMERASE ECF-TYPE SIGMA FACTO"/>
    <property type="match status" value="1"/>
</dbReference>
<dbReference type="InterPro" id="IPR039425">
    <property type="entry name" value="RNA_pol_sigma-70-like"/>
</dbReference>
<name>A0ABS1C0Y2_9BACT</name>
<comment type="caution">
    <text evidence="7">The sequence shown here is derived from an EMBL/GenBank/DDBJ whole genome shotgun (WGS) entry which is preliminary data.</text>
</comment>
<dbReference type="CDD" id="cd06171">
    <property type="entry name" value="Sigma70_r4"/>
    <property type="match status" value="1"/>
</dbReference>
<accession>A0ABS1C0Y2</accession>
<keyword evidence="8" id="KW-1185">Reference proteome</keyword>
<evidence type="ECO:0000256" key="2">
    <source>
        <dbReference type="ARBA" id="ARBA00023015"/>
    </source>
</evidence>
<evidence type="ECO:0000313" key="8">
    <source>
        <dbReference type="Proteomes" id="UP000644147"/>
    </source>
</evidence>
<dbReference type="Gene3D" id="1.10.1740.10">
    <property type="match status" value="1"/>
</dbReference>
<dbReference type="Pfam" id="PF04542">
    <property type="entry name" value="Sigma70_r2"/>
    <property type="match status" value="1"/>
</dbReference>
<comment type="similarity">
    <text evidence="1">Belongs to the sigma-70 factor family. ECF subfamily.</text>
</comment>
<dbReference type="InterPro" id="IPR013324">
    <property type="entry name" value="RNA_pol_sigma_r3/r4-like"/>
</dbReference>
<gene>
    <name evidence="7" type="ORF">I5M27_04270</name>
</gene>
<dbReference type="Proteomes" id="UP000644147">
    <property type="component" value="Unassembled WGS sequence"/>
</dbReference>
<dbReference type="Gene3D" id="1.10.10.10">
    <property type="entry name" value="Winged helix-like DNA-binding domain superfamily/Winged helix DNA-binding domain"/>
    <property type="match status" value="1"/>
</dbReference>
<dbReference type="InterPro" id="IPR007627">
    <property type="entry name" value="RNA_pol_sigma70_r2"/>
</dbReference>
<evidence type="ECO:0000256" key="1">
    <source>
        <dbReference type="ARBA" id="ARBA00010641"/>
    </source>
</evidence>
<feature type="domain" description="RNA polymerase sigma factor 70 region 4 type 2" evidence="6">
    <location>
        <begin position="110"/>
        <end position="160"/>
    </location>
</feature>